<evidence type="ECO:0000256" key="2">
    <source>
        <dbReference type="SAM" id="Coils"/>
    </source>
</evidence>
<feature type="coiled-coil region" evidence="2">
    <location>
        <begin position="667"/>
        <end position="694"/>
    </location>
</feature>
<comment type="caution">
    <text evidence="4">The sequence shown here is derived from an EMBL/GenBank/DDBJ whole genome shotgun (WGS) entry which is preliminary data.</text>
</comment>
<dbReference type="SUPFAM" id="SSF52540">
    <property type="entry name" value="P-loop containing nucleoside triphosphate hydrolases"/>
    <property type="match status" value="2"/>
</dbReference>
<organism evidence="4 5">
    <name type="scientific">Paenibacillus campinasensis</name>
    <dbReference type="NCBI Taxonomy" id="66347"/>
    <lineage>
        <taxon>Bacteria</taxon>
        <taxon>Bacillati</taxon>
        <taxon>Bacillota</taxon>
        <taxon>Bacilli</taxon>
        <taxon>Bacillales</taxon>
        <taxon>Paenibacillaceae</taxon>
        <taxon>Paenibacillus</taxon>
    </lineage>
</organism>
<dbReference type="CDD" id="cd00267">
    <property type="entry name" value="ABC_ATPase"/>
    <property type="match status" value="1"/>
</dbReference>
<dbReference type="GO" id="GO:0016887">
    <property type="term" value="F:ATP hydrolysis activity"/>
    <property type="evidence" value="ECO:0007669"/>
    <property type="project" value="InterPro"/>
</dbReference>
<feature type="coiled-coil region" evidence="2">
    <location>
        <begin position="609"/>
        <end position="643"/>
    </location>
</feature>
<dbReference type="Proteomes" id="UP000215596">
    <property type="component" value="Unassembled WGS sequence"/>
</dbReference>
<dbReference type="GO" id="GO:0003697">
    <property type="term" value="F:single-stranded DNA binding"/>
    <property type="evidence" value="ECO:0007669"/>
    <property type="project" value="TreeGrafter"/>
</dbReference>
<evidence type="ECO:0000256" key="1">
    <source>
        <dbReference type="ARBA" id="ARBA00023054"/>
    </source>
</evidence>
<dbReference type="OrthoDB" id="2481648at2"/>
<dbReference type="GO" id="GO:0030915">
    <property type="term" value="C:Smc5-Smc6 complex"/>
    <property type="evidence" value="ECO:0007669"/>
    <property type="project" value="TreeGrafter"/>
</dbReference>
<evidence type="ECO:0000313" key="5">
    <source>
        <dbReference type="Proteomes" id="UP000215596"/>
    </source>
</evidence>
<dbReference type="PANTHER" id="PTHR45916:SF1">
    <property type="entry name" value="STRUCTURAL MAINTENANCE OF CHROMOSOMES PROTEIN 5"/>
    <property type="match status" value="1"/>
</dbReference>
<dbReference type="GO" id="GO:0000724">
    <property type="term" value="P:double-strand break repair via homologous recombination"/>
    <property type="evidence" value="ECO:0007669"/>
    <property type="project" value="TreeGrafter"/>
</dbReference>
<protein>
    <recommendedName>
        <fullName evidence="3">Rad50/SbcC-type AAA domain-containing protein</fullName>
    </recommendedName>
</protein>
<feature type="coiled-coil region" evidence="2">
    <location>
        <begin position="206"/>
        <end position="474"/>
    </location>
</feature>
<reference evidence="4 5" key="1">
    <citation type="submission" date="2017-07" db="EMBL/GenBank/DDBJ databases">
        <title>Isolation and whole genome analysis of endospore-forming bacteria from heroin.</title>
        <authorList>
            <person name="Kalinowski J."/>
            <person name="Ahrens B."/>
            <person name="Al-Dilaimi A."/>
            <person name="Winkler A."/>
            <person name="Wibberg D."/>
            <person name="Schleenbecker U."/>
            <person name="Ruckert C."/>
            <person name="Wolfel R."/>
            <person name="Grass G."/>
        </authorList>
    </citation>
    <scope>NUCLEOTIDE SEQUENCE [LARGE SCALE GENOMIC DNA]</scope>
    <source>
        <strain evidence="4 5">7537-G1</strain>
    </source>
</reference>
<gene>
    <name evidence="4" type="ORF">CHH67_24045</name>
</gene>
<accession>A0A268EF01</accession>
<keyword evidence="1 2" id="KW-0175">Coiled coil</keyword>
<proteinExistence type="predicted"/>
<feature type="coiled-coil region" evidence="2">
    <location>
        <begin position="876"/>
        <end position="903"/>
    </location>
</feature>
<dbReference type="EMBL" id="NPBY01000093">
    <property type="protein sequence ID" value="PAD71696.1"/>
    <property type="molecule type" value="Genomic_DNA"/>
</dbReference>
<dbReference type="Pfam" id="PF13476">
    <property type="entry name" value="AAA_23"/>
    <property type="match status" value="1"/>
</dbReference>
<evidence type="ECO:0000259" key="3">
    <source>
        <dbReference type="Pfam" id="PF13476"/>
    </source>
</evidence>
<name>A0A268EF01_9BACL</name>
<evidence type="ECO:0000313" key="4">
    <source>
        <dbReference type="EMBL" id="PAD71696.1"/>
    </source>
</evidence>
<sequence>MFIREGNEVIPWKLTFSGIRDYDPAYLDLSGHTDHVMITGPNGAGKSTITYCMGAVLYSSKVEVEGLRSRNLSSDQTWRARISILFLNEGSMRVDAPRYIEFTLLIKQEPGEPIRKEFMIESGVEPDHYTERKHYTPGDKEYNFTKYRRELQYVYKIDPDLFYLIWYQQEVNQFATMSPEERFRIFSEMHGITDAQRNWEESMSRLKETRESLSMAETRLAGTKQNLKIMKSELDRYENNRKRLREGGILRSVSLLRLERFFKQERESYSRQIEQLLYEQEEQQEKKVSMMQAEADLQEQLARCAEEQQLVDSQIHEHESKMQSARQAKEEVDEEIAKLKQDIAQIEEEGRYVKRTEEQVMEELKEVRFGLHELAGQEQSNKEEREQVERRLSELRDQASDLKATLRKDEADEAAHRDKLQQYTSSHQVQMEIDQLEERIRGRKNRLYELERDLKALEEELENLRADRTITLRQQMSLQYFQRLGIPAFTLSELIELDDSANPRHEDVFNTIKYTVFFSGSGDGIKPPNDLYHVPLLSVVPDRSVTVLPELHLRVKPELSEEKTNYASKALWWVEQRFQSSSVQIEQHVLRDIAGLRGNQEPPQYILSARALEVRKKQVESRINKLRSEMQEIAAAVQEETKRSQFLGGMIHQVRLAEAFMTTQYERQQRKAQLEATHLELEELEEAEGQLTLKFQELLTAKVELDHRHRILQQESAFYEKLGRQRETFEQLQIKQEQQSGLFHEIAENEKGLQELEDCLGRLENKGRRLERQIADVKHQLSLANQSLQHIVNQLHESEEGKVHAEAELLRLARMIEEMKALVPEIFNEAKQVYAEQYGKEDKVKLITLQSDLQKGGVTFDQARKEDIDPAAPENYRIAKDNYDQLEDEYKRTKVLLESDEQRTIELQDLLETTISMRVSEIQQKFRSYMSLFQFEGQVDWDSHEDKQGRTHFYLYIRARKEGHRGKLEDVSIKARGGRVGKGVSGGEESLCSLMFALSLLQNLQSNPGFIVLDEFDSALDEQRKNMVFDLYVRELNRKMIILTPKSHEASYFDRFNKAYIVYHNPLIPRSQVMGLKQNKQHQ</sequence>
<dbReference type="PANTHER" id="PTHR45916">
    <property type="entry name" value="STRUCTURAL MAINTENANCE OF CHROMOSOMES PROTEIN 5"/>
    <property type="match status" value="1"/>
</dbReference>
<dbReference type="AlphaFoldDB" id="A0A268EF01"/>
<dbReference type="Gene3D" id="3.40.50.300">
    <property type="entry name" value="P-loop containing nucleotide triphosphate hydrolases"/>
    <property type="match status" value="2"/>
</dbReference>
<dbReference type="InterPro" id="IPR027417">
    <property type="entry name" value="P-loop_NTPase"/>
</dbReference>
<feature type="domain" description="Rad50/SbcC-type AAA" evidence="3">
    <location>
        <begin position="13"/>
        <end position="349"/>
    </location>
</feature>
<feature type="coiled-coil region" evidence="2">
    <location>
        <begin position="746"/>
        <end position="822"/>
    </location>
</feature>
<dbReference type="InterPro" id="IPR038729">
    <property type="entry name" value="Rad50/SbcC_AAA"/>
</dbReference>